<reference evidence="1" key="1">
    <citation type="journal article" date="2020" name="Stud. Mycol.">
        <title>101 Dothideomycetes genomes: a test case for predicting lifestyles and emergence of pathogens.</title>
        <authorList>
            <person name="Haridas S."/>
            <person name="Albert R."/>
            <person name="Binder M."/>
            <person name="Bloem J."/>
            <person name="Labutti K."/>
            <person name="Salamov A."/>
            <person name="Andreopoulos B."/>
            <person name="Baker S."/>
            <person name="Barry K."/>
            <person name="Bills G."/>
            <person name="Bluhm B."/>
            <person name="Cannon C."/>
            <person name="Castanera R."/>
            <person name="Culley D."/>
            <person name="Daum C."/>
            <person name="Ezra D."/>
            <person name="Gonzalez J."/>
            <person name="Henrissat B."/>
            <person name="Kuo A."/>
            <person name="Liang C."/>
            <person name="Lipzen A."/>
            <person name="Lutzoni F."/>
            <person name="Magnuson J."/>
            <person name="Mondo S."/>
            <person name="Nolan M."/>
            <person name="Ohm R."/>
            <person name="Pangilinan J."/>
            <person name="Park H.-J."/>
            <person name="Ramirez L."/>
            <person name="Alfaro M."/>
            <person name="Sun H."/>
            <person name="Tritt A."/>
            <person name="Yoshinaga Y."/>
            <person name="Zwiers L.-H."/>
            <person name="Turgeon B."/>
            <person name="Goodwin S."/>
            <person name="Spatafora J."/>
            <person name="Crous P."/>
            <person name="Grigoriev I."/>
        </authorList>
    </citation>
    <scope>NUCLEOTIDE SEQUENCE</scope>
    <source>
        <strain evidence="1">CBS 480.64</strain>
    </source>
</reference>
<dbReference type="OrthoDB" id="40579at2759"/>
<dbReference type="Pfam" id="PF00702">
    <property type="entry name" value="Hydrolase"/>
    <property type="match status" value="1"/>
</dbReference>
<organism evidence="1 2">
    <name type="scientific">Piedraia hortae CBS 480.64</name>
    <dbReference type="NCBI Taxonomy" id="1314780"/>
    <lineage>
        <taxon>Eukaryota</taxon>
        <taxon>Fungi</taxon>
        <taxon>Dikarya</taxon>
        <taxon>Ascomycota</taxon>
        <taxon>Pezizomycotina</taxon>
        <taxon>Dothideomycetes</taxon>
        <taxon>Dothideomycetidae</taxon>
        <taxon>Capnodiales</taxon>
        <taxon>Piedraiaceae</taxon>
        <taxon>Piedraia</taxon>
    </lineage>
</organism>
<dbReference type="SUPFAM" id="SSF56784">
    <property type="entry name" value="HAD-like"/>
    <property type="match status" value="1"/>
</dbReference>
<dbReference type="CDD" id="cd07527">
    <property type="entry name" value="HAD_ScGPP-like"/>
    <property type="match status" value="1"/>
</dbReference>
<dbReference type="Proteomes" id="UP000799421">
    <property type="component" value="Unassembled WGS sequence"/>
</dbReference>
<evidence type="ECO:0000313" key="2">
    <source>
        <dbReference type="Proteomes" id="UP000799421"/>
    </source>
</evidence>
<protein>
    <submittedName>
        <fullName evidence="1">HAD-like protein</fullName>
    </submittedName>
</protein>
<name>A0A6A7BZ73_9PEZI</name>
<dbReference type="PRINTS" id="PR00413">
    <property type="entry name" value="HADHALOGNASE"/>
</dbReference>
<dbReference type="NCBIfam" id="TIGR01509">
    <property type="entry name" value="HAD-SF-IA-v3"/>
    <property type="match status" value="1"/>
</dbReference>
<dbReference type="SFLD" id="SFLDG01135">
    <property type="entry name" value="C1.5.6:_HAD__Beta-PGM__Phospha"/>
    <property type="match status" value="1"/>
</dbReference>
<dbReference type="InterPro" id="IPR023198">
    <property type="entry name" value="PGP-like_dom2"/>
</dbReference>
<dbReference type="SFLD" id="SFLDS00003">
    <property type="entry name" value="Haloacid_Dehalogenase"/>
    <property type="match status" value="1"/>
</dbReference>
<evidence type="ECO:0000313" key="1">
    <source>
        <dbReference type="EMBL" id="KAF2859838.1"/>
    </source>
</evidence>
<proteinExistence type="predicted"/>
<accession>A0A6A7BZ73</accession>
<dbReference type="InterPro" id="IPR023214">
    <property type="entry name" value="HAD_sf"/>
</dbReference>
<dbReference type="Gene3D" id="1.10.150.240">
    <property type="entry name" value="Putative phosphatase, domain 2"/>
    <property type="match status" value="1"/>
</dbReference>
<dbReference type="SFLD" id="SFLDG01129">
    <property type="entry name" value="C1.5:_HAD__Beta-PGM__Phosphata"/>
    <property type="match status" value="1"/>
</dbReference>
<dbReference type="PANTHER" id="PTHR43481">
    <property type="entry name" value="FRUCTOSE-1-PHOSPHATE PHOSPHATASE"/>
    <property type="match status" value="1"/>
</dbReference>
<dbReference type="PANTHER" id="PTHR43481:SF4">
    <property type="entry name" value="GLYCEROL-1-PHOSPHATE PHOSPHOHYDROLASE 1-RELATED"/>
    <property type="match status" value="1"/>
</dbReference>
<dbReference type="InterPro" id="IPR006439">
    <property type="entry name" value="HAD-SF_hydro_IA"/>
</dbReference>
<sequence>MGETHVFSALLFDMDGTLIDSTPAIVKFWTGISEQTGIPVSRILETSHGRRTIDTMKRLNLPADMTTWEFVHSAEGDIPVRYGNDAIAIAGTREVLDMLQKHEAVRHDDANTATGRGNWAIITSGSRALVNGWLNCLSLAKPHVCVTAEDVSVGKPDPEGYCLAAKRLGVDPAECLVIEDSPAGVKAGVNAGCKVLALTTTHTDEKVRSEGAHWVVKDLRNLEVLSVDQSGVQVRIG</sequence>
<dbReference type="GO" id="GO:0050308">
    <property type="term" value="F:sugar-phosphatase activity"/>
    <property type="evidence" value="ECO:0007669"/>
    <property type="project" value="TreeGrafter"/>
</dbReference>
<dbReference type="Gene3D" id="3.40.50.1000">
    <property type="entry name" value="HAD superfamily/HAD-like"/>
    <property type="match status" value="1"/>
</dbReference>
<dbReference type="EMBL" id="MU005988">
    <property type="protein sequence ID" value="KAF2859838.1"/>
    <property type="molecule type" value="Genomic_DNA"/>
</dbReference>
<dbReference type="InterPro" id="IPR036412">
    <property type="entry name" value="HAD-like_sf"/>
</dbReference>
<keyword evidence="2" id="KW-1185">Reference proteome</keyword>
<dbReference type="AlphaFoldDB" id="A0A6A7BZ73"/>
<dbReference type="InterPro" id="IPR051806">
    <property type="entry name" value="HAD-like_SPP"/>
</dbReference>
<gene>
    <name evidence="1" type="ORF">K470DRAFT_218352</name>
</gene>